<evidence type="ECO:0000313" key="2">
    <source>
        <dbReference type="EMBL" id="KAJ8026126.1"/>
    </source>
</evidence>
<reference evidence="2" key="1">
    <citation type="submission" date="2021-10" db="EMBL/GenBank/DDBJ databases">
        <title>Tropical sea cucumber genome reveals ecological adaptation and Cuvierian tubules defense mechanism.</title>
        <authorList>
            <person name="Chen T."/>
        </authorList>
    </citation>
    <scope>NUCLEOTIDE SEQUENCE</scope>
    <source>
        <strain evidence="2">Nanhai2018</strain>
        <tissue evidence="2">Muscle</tissue>
    </source>
</reference>
<name>A0A9Q0YQY5_HOLLE</name>
<proteinExistence type="predicted"/>
<gene>
    <name evidence="2" type="ORF">HOLleu_33880</name>
</gene>
<evidence type="ECO:0000256" key="1">
    <source>
        <dbReference type="SAM" id="Phobius"/>
    </source>
</evidence>
<organism evidence="2 3">
    <name type="scientific">Holothuria leucospilota</name>
    <name type="common">Black long sea cucumber</name>
    <name type="synonym">Mertensiothuria leucospilota</name>
    <dbReference type="NCBI Taxonomy" id="206669"/>
    <lineage>
        <taxon>Eukaryota</taxon>
        <taxon>Metazoa</taxon>
        <taxon>Echinodermata</taxon>
        <taxon>Eleutherozoa</taxon>
        <taxon>Echinozoa</taxon>
        <taxon>Holothuroidea</taxon>
        <taxon>Aspidochirotacea</taxon>
        <taxon>Aspidochirotida</taxon>
        <taxon>Holothuriidae</taxon>
        <taxon>Holothuria</taxon>
    </lineage>
</organism>
<dbReference type="EMBL" id="JAIZAY010000017">
    <property type="protein sequence ID" value="KAJ8026126.1"/>
    <property type="molecule type" value="Genomic_DNA"/>
</dbReference>
<evidence type="ECO:0000313" key="3">
    <source>
        <dbReference type="Proteomes" id="UP001152320"/>
    </source>
</evidence>
<comment type="caution">
    <text evidence="2">The sequence shown here is derived from an EMBL/GenBank/DDBJ whole genome shotgun (WGS) entry which is preliminary data.</text>
</comment>
<keyword evidence="1" id="KW-1133">Transmembrane helix</keyword>
<accession>A0A9Q0YQY5</accession>
<sequence>MIPDMLTLPIVIIIVRILDHAACVIVVPKCGIPSQTQLKILPLYLSLRRRL</sequence>
<keyword evidence="1" id="KW-0472">Membrane</keyword>
<dbReference type="AlphaFoldDB" id="A0A9Q0YQY5"/>
<protein>
    <submittedName>
        <fullName evidence="2">Uncharacterized protein</fullName>
    </submittedName>
</protein>
<keyword evidence="1" id="KW-0812">Transmembrane</keyword>
<feature type="transmembrane region" description="Helical" evidence="1">
    <location>
        <begin position="6"/>
        <end position="27"/>
    </location>
</feature>
<keyword evidence="3" id="KW-1185">Reference proteome</keyword>
<dbReference type="Proteomes" id="UP001152320">
    <property type="component" value="Chromosome 17"/>
</dbReference>